<proteinExistence type="predicted"/>
<evidence type="ECO:0000313" key="5">
    <source>
        <dbReference type="Proteomes" id="UP000464780"/>
    </source>
</evidence>
<evidence type="ECO:0000256" key="1">
    <source>
        <dbReference type="SAM" id="MobiDB-lite"/>
    </source>
</evidence>
<evidence type="ECO:0000256" key="3">
    <source>
        <dbReference type="SAM" id="SignalP"/>
    </source>
</evidence>
<feature type="region of interest" description="Disordered" evidence="1">
    <location>
        <begin position="745"/>
        <end position="772"/>
    </location>
</feature>
<sequence>MKKLFSICMILVFFLLPLGPHVALAEDTKKEEKQEQKGARISENLFSGYTDGIYKDKYYEIDTYQPKEEDKNVFQKVGGYLFGDDSVGKDLQRMLYTTCQWFANMAFQLNVILGQLTIFLVDQALNLDIVDTVADKLGAAMQNIAGIGKGGFLSSGLFPAIIGIACVLSACYAGYIFFIKRQPSKGLSELVKTVFVIAFIVTYIGNANTILKSANTISSEISVTVLAKATGTVAGDPGRSKADAIFSVKKQIWDLLVERPYLFLQYGEDSKEKLGTKRVDELLATAPGKDRESKVQEEIKRGNQMMIVTSVGERLVFTVMYYVVNTFAGVPVIAFCLLIVAFQLWFLVMSIISPIVMAVALLPGHRRVIESWASQWIRPLALKIFMSVMLVIIFTVAELLYVLPEAGVAGYVSTMIFQILVFVLCYIFRGNIVAAFSKARGVYETVTNISLMTENFVDKGKEYAGNTMSYIGDKMGMHFNNAAELAAAGGQLENAGTDDEKTKANPLVQANIPNDLPNNQTEQEKEENQKKGKLISLQDRDKQGNLSQQEEEGKEQTIPGEEEAPMQQDLISLDKEALEQEVEGQQEGTEVEESEMDVQPELVSLENEEIPTGEEIPADIEGYEEIQPEVPEQEVPLEDIPTDIEVYEEVQPEVPEQEVPLEDVSTDMEAYEEIQTEVPEQEIPLEEVSSDMEAYEEIQTEVPTQELPLEEVSTDHEAYEEIPSDIPQQDIPTEEIPMDISREEIQPEQETSTNIPQQEISTPIETESNEPLIPDTIRADINEEGVVVPHTTETTSADIPDAIPAEVNESGEIVAKKPNIDVESTVQETNSSDSFIPTESISPTDLTRVNEKEVRKNEPIQGEAETIDTPDIQYGAVAAGSENWMPSTDPQNLDNLDDLEPPKKDE</sequence>
<evidence type="ECO:0000256" key="2">
    <source>
        <dbReference type="SAM" id="Phobius"/>
    </source>
</evidence>
<feature type="compositionally biased region" description="Polar residues" evidence="1">
    <location>
        <begin position="825"/>
        <end position="847"/>
    </location>
</feature>
<keyword evidence="4" id="KW-0645">Protease</keyword>
<reference evidence="4 5" key="1">
    <citation type="submission" date="2018-03" db="EMBL/GenBank/DDBJ databases">
        <title>The complete genome of bacterial strain SGAir0260.</title>
        <authorList>
            <person name="Schuster S.C."/>
        </authorList>
    </citation>
    <scope>NUCLEOTIDE SEQUENCE [LARGE SCALE GENOMIC DNA]</scope>
    <source>
        <strain evidence="4 5">SGAir0260</strain>
        <plasmid evidence="4 5">pSGAir0260_2</plasmid>
    </source>
</reference>
<keyword evidence="4" id="KW-0482">Metalloprotease</keyword>
<feature type="region of interest" description="Disordered" evidence="1">
    <location>
        <begin position="700"/>
        <end position="732"/>
    </location>
</feature>
<accession>A0AB73UU26</accession>
<dbReference type="RefSeq" id="WP_162281191.1">
    <property type="nucleotide sequence ID" value="NZ_CP028013.2"/>
</dbReference>
<dbReference type="AlphaFoldDB" id="A0AB73UU26"/>
<keyword evidence="4" id="KW-0378">Hydrolase</keyword>
<feature type="signal peptide" evidence="3">
    <location>
        <begin position="1"/>
        <end position="25"/>
    </location>
</feature>
<feature type="compositionally biased region" description="Basic and acidic residues" evidence="1">
    <location>
        <begin position="848"/>
        <end position="858"/>
    </location>
</feature>
<keyword evidence="3" id="KW-0732">Signal</keyword>
<feature type="compositionally biased region" description="Acidic residues" evidence="1">
    <location>
        <begin position="579"/>
        <end position="598"/>
    </location>
</feature>
<evidence type="ECO:0000313" key="4">
    <source>
        <dbReference type="EMBL" id="QHV47599.1"/>
    </source>
</evidence>
<keyword evidence="2" id="KW-0472">Membrane</keyword>
<gene>
    <name evidence="4" type="ORF">C1N66_31880</name>
</gene>
<geneLocation type="plasmid" evidence="4 5">
    <name>pSGAir0260_2</name>
</geneLocation>
<feature type="transmembrane region" description="Helical" evidence="2">
    <location>
        <begin position="315"/>
        <end position="340"/>
    </location>
</feature>
<organism evidence="4 5">
    <name type="scientific">Bacillus cereus</name>
    <dbReference type="NCBI Taxonomy" id="1396"/>
    <lineage>
        <taxon>Bacteria</taxon>
        <taxon>Bacillati</taxon>
        <taxon>Bacillota</taxon>
        <taxon>Bacilli</taxon>
        <taxon>Bacillales</taxon>
        <taxon>Bacillaceae</taxon>
        <taxon>Bacillus</taxon>
        <taxon>Bacillus cereus group</taxon>
    </lineage>
</organism>
<keyword evidence="2" id="KW-0812">Transmembrane</keyword>
<feature type="chain" id="PRO_5044502353" evidence="3">
    <location>
        <begin position="26"/>
        <end position="906"/>
    </location>
</feature>
<feature type="compositionally biased region" description="Polar residues" evidence="1">
    <location>
        <begin position="884"/>
        <end position="894"/>
    </location>
</feature>
<name>A0AB73UU26_BACCE</name>
<feature type="transmembrane region" description="Helical" evidence="2">
    <location>
        <begin position="346"/>
        <end position="363"/>
    </location>
</feature>
<keyword evidence="4" id="KW-0614">Plasmid</keyword>
<dbReference type="Proteomes" id="UP000464780">
    <property type="component" value="Plasmid pSGAir0260_2"/>
</dbReference>
<feature type="compositionally biased region" description="Polar residues" evidence="1">
    <location>
        <begin position="748"/>
        <end position="766"/>
    </location>
</feature>
<protein>
    <submittedName>
        <fullName evidence="4">CPBP family intramembrane metalloprotease</fullName>
    </submittedName>
</protein>
<feature type="region of interest" description="Disordered" evidence="1">
    <location>
        <begin position="825"/>
        <end position="906"/>
    </location>
</feature>
<dbReference type="EMBL" id="CP028013">
    <property type="protein sequence ID" value="QHV47599.1"/>
    <property type="molecule type" value="Genomic_DNA"/>
</dbReference>
<feature type="transmembrane region" description="Helical" evidence="2">
    <location>
        <begin position="384"/>
        <end position="403"/>
    </location>
</feature>
<dbReference type="InterPro" id="IPR058112">
    <property type="entry name" value="CD3337_EF1877-like"/>
</dbReference>
<feature type="compositionally biased region" description="Acidic residues" evidence="1">
    <location>
        <begin position="606"/>
        <end position="615"/>
    </location>
</feature>
<keyword evidence="2" id="KW-1133">Transmembrane helix</keyword>
<dbReference type="NCBIfam" id="NF046089">
    <property type="entry name" value="CD3337_EF1877"/>
    <property type="match status" value="1"/>
</dbReference>
<feature type="transmembrane region" description="Helical" evidence="2">
    <location>
        <begin position="157"/>
        <end position="178"/>
    </location>
</feature>
<dbReference type="GO" id="GO:0008237">
    <property type="term" value="F:metallopeptidase activity"/>
    <property type="evidence" value="ECO:0007669"/>
    <property type="project" value="UniProtKB-KW"/>
</dbReference>
<feature type="transmembrane region" description="Helical" evidence="2">
    <location>
        <begin position="409"/>
        <end position="428"/>
    </location>
</feature>
<feature type="region of interest" description="Disordered" evidence="1">
    <location>
        <begin position="506"/>
        <end position="615"/>
    </location>
</feature>